<dbReference type="InterPro" id="IPR054438">
    <property type="entry name" value="Struct_cement_gp24/gp6"/>
</dbReference>
<sequence>MAYSGNQVGAPGLLFPFVLHSIETGILQDSKDSEGGFALWGKNGEPGKVYAAKPESDGILLGIAQRTTVCDGYDEGDAVNVVKKGRVWVKVKGEVLAGQPAYVDDGSGLPTATAGTAITGGYFKSNAQDGELAELEIA</sequence>
<proteinExistence type="predicted"/>
<evidence type="ECO:0000313" key="1">
    <source>
        <dbReference type="EMBL" id="SHK72915.1"/>
    </source>
</evidence>
<dbReference type="Proteomes" id="UP000184275">
    <property type="component" value="Unassembled WGS sequence"/>
</dbReference>
<accession>A0A1M6UUR5</accession>
<dbReference type="RefSeq" id="WP_143159397.1">
    <property type="nucleotide sequence ID" value="NZ_FRAW01000015.1"/>
</dbReference>
<gene>
    <name evidence="1" type="ORF">SAMN05720469_11571</name>
</gene>
<evidence type="ECO:0008006" key="3">
    <source>
        <dbReference type="Google" id="ProtNLM"/>
    </source>
</evidence>
<keyword evidence="2" id="KW-1185">Reference proteome</keyword>
<protein>
    <recommendedName>
        <fullName evidence="3">Bacteriophage lambda head decoration protein D</fullName>
    </recommendedName>
</protein>
<evidence type="ECO:0000313" key="2">
    <source>
        <dbReference type="Proteomes" id="UP000184275"/>
    </source>
</evidence>
<reference evidence="2" key="1">
    <citation type="submission" date="2016-11" db="EMBL/GenBank/DDBJ databases">
        <authorList>
            <person name="Varghese N."/>
            <person name="Submissions S."/>
        </authorList>
    </citation>
    <scope>NUCLEOTIDE SEQUENCE [LARGE SCALE GENOMIC DNA]</scope>
    <source>
        <strain evidence="2">UWOS</strain>
    </source>
</reference>
<dbReference type="Pfam" id="PF22758">
    <property type="entry name" value="Phage_cement"/>
    <property type="match status" value="1"/>
</dbReference>
<organism evidence="1 2">
    <name type="scientific">Fibrobacter intestinalis</name>
    <dbReference type="NCBI Taxonomy" id="28122"/>
    <lineage>
        <taxon>Bacteria</taxon>
        <taxon>Pseudomonadati</taxon>
        <taxon>Fibrobacterota</taxon>
        <taxon>Fibrobacteria</taxon>
        <taxon>Fibrobacterales</taxon>
        <taxon>Fibrobacteraceae</taxon>
        <taxon>Fibrobacter</taxon>
    </lineage>
</organism>
<dbReference type="EMBL" id="FRAW01000015">
    <property type="protein sequence ID" value="SHK72915.1"/>
    <property type="molecule type" value="Genomic_DNA"/>
</dbReference>
<dbReference type="AlphaFoldDB" id="A0A1M6UUR5"/>
<name>A0A1M6UUR5_9BACT</name>